<proteinExistence type="predicted"/>
<accession>A0A182IZL2</accession>
<name>A0A182IZL2_ANOAO</name>
<protein>
    <submittedName>
        <fullName evidence="1">Uncharacterized protein</fullName>
    </submittedName>
</protein>
<dbReference type="VEuPathDB" id="VectorBase:AATE008515"/>
<evidence type="ECO:0000313" key="1">
    <source>
        <dbReference type="EnsemblMetazoa" id="AATE008515-PA.1"/>
    </source>
</evidence>
<sequence length="118" mass="13314">MNPLAANSVNHFGAPAFEEKRMTKYSCGRVSVLPLGQPAHEVVHGLLLDSIPAGRIEVRFIDVALERLDHALDQLAMLRVQLLHFFQLGETAREWRTASLVLRRVRNGADSDQDEQRE</sequence>
<organism evidence="1">
    <name type="scientific">Anopheles atroparvus</name>
    <name type="common">European mosquito</name>
    <dbReference type="NCBI Taxonomy" id="41427"/>
    <lineage>
        <taxon>Eukaryota</taxon>
        <taxon>Metazoa</taxon>
        <taxon>Ecdysozoa</taxon>
        <taxon>Arthropoda</taxon>
        <taxon>Hexapoda</taxon>
        <taxon>Insecta</taxon>
        <taxon>Pterygota</taxon>
        <taxon>Neoptera</taxon>
        <taxon>Endopterygota</taxon>
        <taxon>Diptera</taxon>
        <taxon>Nematocera</taxon>
        <taxon>Culicoidea</taxon>
        <taxon>Culicidae</taxon>
        <taxon>Anophelinae</taxon>
        <taxon>Anopheles</taxon>
    </lineage>
</organism>
<dbReference type="AlphaFoldDB" id="A0A182IZL2"/>
<dbReference type="EnsemblMetazoa" id="AATE008515-RA">
    <property type="protein sequence ID" value="AATE008515-PA.1"/>
    <property type="gene ID" value="AATE008515"/>
</dbReference>
<reference evidence="1" key="1">
    <citation type="submission" date="2022-08" db="UniProtKB">
        <authorList>
            <consortium name="EnsemblMetazoa"/>
        </authorList>
    </citation>
    <scope>IDENTIFICATION</scope>
    <source>
        <strain evidence="1">EBRO</strain>
    </source>
</reference>